<evidence type="ECO:0000313" key="2">
    <source>
        <dbReference type="Proteomes" id="UP000429980"/>
    </source>
</evidence>
<sequence>MIFTIVIPFHDSFKLLILFTKNTIFSLSNIIQEISQKHDKLKHHHTKEARHAK</sequence>
<gene>
    <name evidence="1" type="ORF">CHCC15381_2864</name>
</gene>
<reference evidence="1 2" key="1">
    <citation type="submission" date="2019-06" db="EMBL/GenBank/DDBJ databases">
        <title>Genome sequence analysis of &gt;100 Bacillus licheniformis strains suggests intrinsic resistance to this species.</title>
        <authorList>
            <person name="Wels M."/>
            <person name="Siezen R.J."/>
            <person name="Johansen E."/>
            <person name="Stuer-Lauridsen B."/>
            <person name="Bjerre K."/>
            <person name="Nielsen B.K.K."/>
        </authorList>
    </citation>
    <scope>NUCLEOTIDE SEQUENCE [LARGE SCALE GENOMIC DNA]</scope>
    <source>
        <strain evidence="1 2">BAC-15381</strain>
    </source>
</reference>
<dbReference type="Proteomes" id="UP000429980">
    <property type="component" value="Unassembled WGS sequence"/>
</dbReference>
<accession>A0ABY3FPM9</accession>
<evidence type="ECO:0000313" key="1">
    <source>
        <dbReference type="EMBL" id="TWL32340.1"/>
    </source>
</evidence>
<protein>
    <submittedName>
        <fullName evidence="1">Uncharacterized protein</fullName>
    </submittedName>
</protein>
<keyword evidence="2" id="KW-1185">Reference proteome</keyword>
<organism evidence="1 2">
    <name type="scientific">Bacillus paralicheniformis</name>
    <dbReference type="NCBI Taxonomy" id="1648923"/>
    <lineage>
        <taxon>Bacteria</taxon>
        <taxon>Bacillati</taxon>
        <taxon>Bacillota</taxon>
        <taxon>Bacilli</taxon>
        <taxon>Bacillales</taxon>
        <taxon>Bacillaceae</taxon>
        <taxon>Bacillus</taxon>
    </lineage>
</organism>
<comment type="caution">
    <text evidence="1">The sequence shown here is derived from an EMBL/GenBank/DDBJ whole genome shotgun (WGS) entry which is preliminary data.</text>
</comment>
<name>A0ABY3FPM9_9BACI</name>
<dbReference type="EMBL" id="NILF01000070">
    <property type="protein sequence ID" value="TWL32340.1"/>
    <property type="molecule type" value="Genomic_DNA"/>
</dbReference>
<proteinExistence type="predicted"/>